<proteinExistence type="predicted"/>
<feature type="region of interest" description="Disordered" evidence="1">
    <location>
        <begin position="1"/>
        <end position="27"/>
    </location>
</feature>
<comment type="caution">
    <text evidence="2">The sequence shown here is derived from an EMBL/GenBank/DDBJ whole genome shotgun (WGS) entry which is preliminary data.</text>
</comment>
<reference evidence="2 3" key="1">
    <citation type="submission" date="2016-07" db="EMBL/GenBank/DDBJ databases">
        <title>Genome analysis of Burkholderia fungorum ES3-20.</title>
        <authorList>
            <person name="Xu D."/>
            <person name="Yao R."/>
            <person name="Zheng S."/>
        </authorList>
    </citation>
    <scope>NUCLEOTIDE SEQUENCE [LARGE SCALE GENOMIC DNA]</scope>
    <source>
        <strain evidence="2 3">ES3-20</strain>
    </source>
</reference>
<evidence type="ECO:0000256" key="1">
    <source>
        <dbReference type="SAM" id="MobiDB-lite"/>
    </source>
</evidence>
<accession>A0A420FSP5</accession>
<evidence type="ECO:0000313" key="3">
    <source>
        <dbReference type="Proteomes" id="UP000283709"/>
    </source>
</evidence>
<name>A0A420FSP5_9BURK</name>
<dbReference type="AlphaFoldDB" id="A0A420FSP5"/>
<organism evidence="2 3">
    <name type="scientific">Paraburkholderia fungorum</name>
    <dbReference type="NCBI Taxonomy" id="134537"/>
    <lineage>
        <taxon>Bacteria</taxon>
        <taxon>Pseudomonadati</taxon>
        <taxon>Pseudomonadota</taxon>
        <taxon>Betaproteobacteria</taxon>
        <taxon>Burkholderiales</taxon>
        <taxon>Burkholderiaceae</taxon>
        <taxon>Paraburkholderia</taxon>
    </lineage>
</organism>
<dbReference type="Proteomes" id="UP000283709">
    <property type="component" value="Unassembled WGS sequence"/>
</dbReference>
<evidence type="ECO:0008006" key="4">
    <source>
        <dbReference type="Google" id="ProtNLM"/>
    </source>
</evidence>
<protein>
    <recommendedName>
        <fullName evidence="4">DUF4148 domain-containing protein</fullName>
    </recommendedName>
</protein>
<dbReference type="InterPro" id="IPR025421">
    <property type="entry name" value="DUF4148"/>
</dbReference>
<dbReference type="EMBL" id="MCAS01000045">
    <property type="protein sequence ID" value="RKF35914.1"/>
    <property type="molecule type" value="Genomic_DNA"/>
</dbReference>
<sequence>MASNRNPAAKVPERAADGTANVTGSAGYGKTRAQVRAELLQAQRAGLAPVHKNDYPPSAETIARNRTRFQQIEQAWHAGDQVTASEQ</sequence>
<dbReference type="Pfam" id="PF13663">
    <property type="entry name" value="DUF4148"/>
    <property type="match status" value="1"/>
</dbReference>
<gene>
    <name evidence="2" type="ORF">BCY88_08805</name>
</gene>
<evidence type="ECO:0000313" key="2">
    <source>
        <dbReference type="EMBL" id="RKF35914.1"/>
    </source>
</evidence>